<evidence type="ECO:0000259" key="2">
    <source>
        <dbReference type="SMART" id="SM00156"/>
    </source>
</evidence>
<feature type="domain" description="Serine/threonine specific protein phosphatases" evidence="2">
    <location>
        <begin position="502"/>
        <end position="731"/>
    </location>
</feature>
<comment type="caution">
    <text evidence="3">The sequence shown here is derived from an EMBL/GenBank/DDBJ whole genome shotgun (WGS) entry which is preliminary data.</text>
</comment>
<reference evidence="3" key="1">
    <citation type="submission" date="2020-06" db="EMBL/GenBank/DDBJ databases">
        <authorList>
            <person name="Ji K."/>
            <person name="Li J."/>
        </authorList>
    </citation>
    <scope>NUCLEOTIDE SEQUENCE</scope>
    <source>
        <strain evidence="3">JKM2019</strain>
        <tissue evidence="3">Whole body</tissue>
    </source>
</reference>
<dbReference type="SMART" id="SM00156">
    <property type="entry name" value="PP2Ac"/>
    <property type="match status" value="1"/>
</dbReference>
<accession>A0A9D4P788</accession>
<sequence>MASDPSKQQQQQQPKASSTTDDDVVANATEPSLTMSKSLTSIGFATCDREIEDEQIANNSNNNNHHNINVKSTESILPSSSLSTSSNSNEQSMTPMICHCENHDIPKDILCIILICPQHQTIALQQIIDYYYFPSTPLTQPNQSISETISSLFDLMIFKNNNNIDTNKQMMIHSDLVHMYRIKVPKIRRFITKWIYYSQLINSNNTCICNVNDDDTISSTSNDEITWLPIAKLPSIFTTVWGGEIIQYFNNDKNFWTMNFIEVNYEEIIEEELPKIEQSWQSDCAINLSIAAEYLYNEFFIQCHPSSTMSLASFHLFCDKLDWFVGTWYKESRIKIFRHLDRQNRGYLEYRDLLNGLAEFNLRKTDENPFSDFPFFEEIYKKFNCRNIATTVQQKLVDNTIYYGRCDSCLFYILDTEFPKYNISSLLTHIGKSGEIIKVLKFKPNFAQSESVMTFIDDIQNRNIFNLANEFINRIGKIQTCKDQLESNLESIENYYFENRSIMLHYLRMILEFAKRLFENESPILELQSPAYIFGYLNGSIEDLFMFNRNIFKTFPFIVPGVLLFMGNYLQNLDNLDCLIYLLCMKILMPTKVFLLSGHNEMKLANLPEDDDIIRNLIKQIYGLLPIACIIGDQLIVANFSMPTISTFKLKIMATWSRSMIPFNNVGKIYYKYDLIENSRHCYQQYTIFDRKHSPLYEDLIDELMTKSMMIDNEENNNNGQQSIASQQTQMLKFIAHNHLFISIHSNWKTYGKETNDNEGFDFPTDNTYDLTTILSTRKLTNDPTCIFIDQNILRFICME</sequence>
<dbReference type="InterPro" id="IPR050341">
    <property type="entry name" value="PP1_catalytic_subunit"/>
</dbReference>
<protein>
    <submittedName>
        <fullName evidence="3">Serine/threonine-phosphatase-like protein</fullName>
    </submittedName>
</protein>
<dbReference type="Gene3D" id="3.60.21.10">
    <property type="match status" value="1"/>
</dbReference>
<organism evidence="3">
    <name type="scientific">Dermatophagoides farinae</name>
    <name type="common">American house dust mite</name>
    <dbReference type="NCBI Taxonomy" id="6954"/>
    <lineage>
        <taxon>Eukaryota</taxon>
        <taxon>Metazoa</taxon>
        <taxon>Ecdysozoa</taxon>
        <taxon>Arthropoda</taxon>
        <taxon>Chelicerata</taxon>
        <taxon>Arachnida</taxon>
        <taxon>Acari</taxon>
        <taxon>Acariformes</taxon>
        <taxon>Sarcoptiformes</taxon>
        <taxon>Astigmata</taxon>
        <taxon>Psoroptidia</taxon>
        <taxon>Analgoidea</taxon>
        <taxon>Pyroglyphidae</taxon>
        <taxon>Dermatophagoidinae</taxon>
        <taxon>Dermatophagoides</taxon>
    </lineage>
</organism>
<gene>
    <name evidence="3" type="ORF">HUG17_1107</name>
</gene>
<dbReference type="SUPFAM" id="SSF56300">
    <property type="entry name" value="Metallo-dependent phosphatases"/>
    <property type="match status" value="1"/>
</dbReference>
<evidence type="ECO:0000313" key="3">
    <source>
        <dbReference type="EMBL" id="KAH7645569.1"/>
    </source>
</evidence>
<dbReference type="Proteomes" id="UP000828236">
    <property type="component" value="Unassembled WGS sequence"/>
</dbReference>
<dbReference type="GO" id="GO:0004722">
    <property type="term" value="F:protein serine/threonine phosphatase activity"/>
    <property type="evidence" value="ECO:0007669"/>
    <property type="project" value="TreeGrafter"/>
</dbReference>
<dbReference type="PANTHER" id="PTHR11668">
    <property type="entry name" value="SERINE/THREONINE PROTEIN PHOSPHATASE"/>
    <property type="match status" value="1"/>
</dbReference>
<name>A0A9D4P788_DERFA</name>
<feature type="region of interest" description="Disordered" evidence="1">
    <location>
        <begin position="1"/>
        <end position="32"/>
    </location>
</feature>
<dbReference type="AlphaFoldDB" id="A0A9D4P788"/>
<dbReference type="EMBL" id="SDOV01000001">
    <property type="protein sequence ID" value="KAH7645569.1"/>
    <property type="molecule type" value="Genomic_DNA"/>
</dbReference>
<dbReference type="PANTHER" id="PTHR11668:SF496">
    <property type="entry name" value="SERINE_THREONINE-PROTEIN PHOSPHATASE"/>
    <property type="match status" value="1"/>
</dbReference>
<dbReference type="GO" id="GO:0005737">
    <property type="term" value="C:cytoplasm"/>
    <property type="evidence" value="ECO:0007669"/>
    <property type="project" value="TreeGrafter"/>
</dbReference>
<dbReference type="GO" id="GO:0005634">
    <property type="term" value="C:nucleus"/>
    <property type="evidence" value="ECO:0007669"/>
    <property type="project" value="TreeGrafter"/>
</dbReference>
<reference evidence="3" key="2">
    <citation type="journal article" date="2021" name="World Allergy Organ. J.">
        <title>Chromosome-level assembly of Dermatophagoides farinae genome and transcriptome reveals two novel allergens Der f 37 and Der f 39.</title>
        <authorList>
            <person name="Chen J."/>
            <person name="Cai Z."/>
            <person name="Fan D."/>
            <person name="Hu J."/>
            <person name="Hou Y."/>
            <person name="He Y."/>
            <person name="Zhang Z."/>
            <person name="Zhao Z."/>
            <person name="Gao P."/>
            <person name="Hu W."/>
            <person name="Sun J."/>
            <person name="Li J."/>
            <person name="Ji K."/>
        </authorList>
    </citation>
    <scope>NUCLEOTIDE SEQUENCE</scope>
    <source>
        <strain evidence="3">JKM2019</strain>
    </source>
</reference>
<dbReference type="InterPro" id="IPR006186">
    <property type="entry name" value="Ser/Thr-sp_prot-phosphatase"/>
</dbReference>
<proteinExistence type="predicted"/>
<evidence type="ECO:0000256" key="1">
    <source>
        <dbReference type="SAM" id="MobiDB-lite"/>
    </source>
</evidence>
<dbReference type="InterPro" id="IPR029052">
    <property type="entry name" value="Metallo-depent_PP-like"/>
</dbReference>
<dbReference type="OrthoDB" id="6504593at2759"/>